<accession>A0A1C3RJR4</accession>
<evidence type="ECO:0000313" key="3">
    <source>
        <dbReference type="Proteomes" id="UP000231658"/>
    </source>
</evidence>
<dbReference type="OrthoDB" id="8444585at2"/>
<gene>
    <name evidence="2" type="ORF">MTBPR1_60037</name>
</gene>
<reference evidence="2 3" key="1">
    <citation type="submission" date="2016-07" db="EMBL/GenBank/DDBJ databases">
        <authorList>
            <person name="Lefevre C.T."/>
        </authorList>
    </citation>
    <scope>NUCLEOTIDE SEQUENCE [LARGE SCALE GENOMIC DNA]</scope>
    <source>
        <strain evidence="2">PR1</strain>
    </source>
</reference>
<evidence type="ECO:0008006" key="4">
    <source>
        <dbReference type="Google" id="ProtNLM"/>
    </source>
</evidence>
<dbReference type="STRING" id="1867952.MTBPR1_60037"/>
<keyword evidence="1" id="KW-0732">Signal</keyword>
<dbReference type="AlphaFoldDB" id="A0A1C3RJR4"/>
<evidence type="ECO:0000256" key="1">
    <source>
        <dbReference type="SAM" id="SignalP"/>
    </source>
</evidence>
<dbReference type="RefSeq" id="WP_069189555.1">
    <property type="nucleotide sequence ID" value="NZ_FLYE01000045.1"/>
</dbReference>
<dbReference type="EMBL" id="FLYE01000045">
    <property type="protein sequence ID" value="SCA57524.1"/>
    <property type="molecule type" value="Genomic_DNA"/>
</dbReference>
<sequence length="231" mass="25861">MSFLKLASVALLSVSILSKAQACDPIHEFEGLIFDAGAFVGENQMETYLDNALLSGVEKAVLFPHPNMTKGNEPASLEQVFPDLVLQGDQPWSNAAAVIWPEPMNAEYLAFFGDELDENRKRNYLLSGITRFDEKTILRLVKNHPNLWVGLNKQDIEAANKQCGAGLLSQLFEVAPGRLVFSSFGEEKVWKYYKWTIKSLRKLASYLPEDQADALMFRNGEELYNVAVNAP</sequence>
<proteinExistence type="predicted"/>
<dbReference type="Proteomes" id="UP000231658">
    <property type="component" value="Unassembled WGS sequence"/>
</dbReference>
<organism evidence="2 3">
    <name type="scientific">Candidatus Terasakiella magnetica</name>
    <dbReference type="NCBI Taxonomy" id="1867952"/>
    <lineage>
        <taxon>Bacteria</taxon>
        <taxon>Pseudomonadati</taxon>
        <taxon>Pseudomonadota</taxon>
        <taxon>Alphaproteobacteria</taxon>
        <taxon>Rhodospirillales</taxon>
        <taxon>Terasakiellaceae</taxon>
        <taxon>Terasakiella</taxon>
    </lineage>
</organism>
<name>A0A1C3RJR4_9PROT</name>
<protein>
    <recommendedName>
        <fullName evidence="4">Amidohydrolase-related domain-containing protein</fullName>
    </recommendedName>
</protein>
<feature type="signal peptide" evidence="1">
    <location>
        <begin position="1"/>
        <end position="22"/>
    </location>
</feature>
<evidence type="ECO:0000313" key="2">
    <source>
        <dbReference type="EMBL" id="SCA57524.1"/>
    </source>
</evidence>
<keyword evidence="3" id="KW-1185">Reference proteome</keyword>
<feature type="chain" id="PRO_5008680825" description="Amidohydrolase-related domain-containing protein" evidence="1">
    <location>
        <begin position="23"/>
        <end position="231"/>
    </location>
</feature>